<dbReference type="OrthoDB" id="9840531at2"/>
<name>A0A2Z4IMQ4_9BACT</name>
<keyword evidence="2" id="KW-0732">Signal</keyword>
<evidence type="ECO:0000313" key="4">
    <source>
        <dbReference type="Proteomes" id="UP000248688"/>
    </source>
</evidence>
<feature type="chain" id="PRO_5016333079" evidence="2">
    <location>
        <begin position="21"/>
        <end position="144"/>
    </location>
</feature>
<organism evidence="3 4">
    <name type="scientific">Echinicola strongylocentroti</name>
    <dbReference type="NCBI Taxonomy" id="1795355"/>
    <lineage>
        <taxon>Bacteria</taxon>
        <taxon>Pseudomonadati</taxon>
        <taxon>Bacteroidota</taxon>
        <taxon>Cytophagia</taxon>
        <taxon>Cytophagales</taxon>
        <taxon>Cyclobacteriaceae</taxon>
        <taxon>Echinicola</taxon>
    </lineage>
</organism>
<reference evidence="3 4" key="1">
    <citation type="submission" date="2018-06" db="EMBL/GenBank/DDBJ databases">
        <title>Echinicola strongylocentroti sp. nov., isolated from a sea urchin Strongylocentrotus intermedius.</title>
        <authorList>
            <person name="Bae S.S."/>
        </authorList>
    </citation>
    <scope>NUCLEOTIDE SEQUENCE [LARGE SCALE GENOMIC DNA]</scope>
    <source>
        <strain evidence="3 4">MEBiC08714</strain>
    </source>
</reference>
<feature type="signal peptide" evidence="2">
    <location>
        <begin position="1"/>
        <end position="20"/>
    </location>
</feature>
<feature type="coiled-coil region" evidence="1">
    <location>
        <begin position="52"/>
        <end position="141"/>
    </location>
</feature>
<proteinExistence type="predicted"/>
<evidence type="ECO:0000256" key="2">
    <source>
        <dbReference type="SAM" id="SignalP"/>
    </source>
</evidence>
<keyword evidence="1" id="KW-0175">Coiled coil</keyword>
<dbReference type="PROSITE" id="PS51257">
    <property type="entry name" value="PROKAR_LIPOPROTEIN"/>
    <property type="match status" value="1"/>
</dbReference>
<gene>
    <name evidence="3" type="ORF">DN752_18810</name>
</gene>
<keyword evidence="4" id="KW-1185">Reference proteome</keyword>
<evidence type="ECO:0000256" key="1">
    <source>
        <dbReference type="SAM" id="Coils"/>
    </source>
</evidence>
<dbReference type="AlphaFoldDB" id="A0A2Z4IMQ4"/>
<dbReference type="Proteomes" id="UP000248688">
    <property type="component" value="Chromosome"/>
</dbReference>
<evidence type="ECO:0000313" key="3">
    <source>
        <dbReference type="EMBL" id="AWW32020.1"/>
    </source>
</evidence>
<dbReference type="KEGG" id="est:DN752_18810"/>
<protein>
    <submittedName>
        <fullName evidence="3">Uncharacterized protein</fullName>
    </submittedName>
</protein>
<dbReference type="RefSeq" id="WP_112785393.1">
    <property type="nucleotide sequence ID" value="NZ_CP030041.1"/>
</dbReference>
<accession>A0A2Z4IMQ4</accession>
<dbReference type="EMBL" id="CP030041">
    <property type="protein sequence ID" value="AWW32020.1"/>
    <property type="molecule type" value="Genomic_DNA"/>
</dbReference>
<sequence>MNKISLIVGLALFLFVAACDEGNNNTDQAYESPNTVAPGPKTIDMDPFQVTYEDIEEENMKLGDDLNKLKAEKSERALGNEGAEFDQLVSQAEEKVNDLEKKAEEFQSAAEEEQKEIYDEIKEMKKQVEDKMDEIENRFDKNNS</sequence>